<feature type="binding site" evidence="5">
    <location>
        <position position="59"/>
    </location>
    <ligand>
        <name>substrate</name>
    </ligand>
</feature>
<dbReference type="Gene3D" id="3.40.1180.10">
    <property type="entry name" value="Decaprenyl diphosphate synthase-like"/>
    <property type="match status" value="1"/>
</dbReference>
<evidence type="ECO:0000256" key="5">
    <source>
        <dbReference type="HAMAP-Rule" id="MF_01139"/>
    </source>
</evidence>
<gene>
    <name evidence="6" type="ORF">BU204_33530</name>
</gene>
<dbReference type="OrthoDB" id="4191603at2"/>
<dbReference type="SUPFAM" id="SSF64005">
    <property type="entry name" value="Undecaprenyl diphosphate synthase"/>
    <property type="match status" value="1"/>
</dbReference>
<reference evidence="6 7" key="1">
    <citation type="submission" date="2016-12" db="EMBL/GenBank/DDBJ databases">
        <title>The draft genome sequence of Actinophytocola sp. 11-183.</title>
        <authorList>
            <person name="Wang W."/>
            <person name="Yuan L."/>
        </authorList>
    </citation>
    <scope>NUCLEOTIDE SEQUENCE [LARGE SCALE GENOMIC DNA]</scope>
    <source>
        <strain evidence="6 7">11-183</strain>
    </source>
</reference>
<dbReference type="GO" id="GO:0033850">
    <property type="term" value="F:Z-farnesyl diphosphate synthase activity"/>
    <property type="evidence" value="ECO:0007669"/>
    <property type="project" value="TreeGrafter"/>
</dbReference>
<evidence type="ECO:0000256" key="3">
    <source>
        <dbReference type="ARBA" id="ARBA00022842"/>
    </source>
</evidence>
<feature type="binding site" evidence="5">
    <location>
        <begin position="100"/>
        <end position="102"/>
    </location>
    <ligand>
        <name>substrate</name>
    </ligand>
</feature>
<feature type="active site" evidence="5">
    <location>
        <position position="54"/>
    </location>
</feature>
<comment type="caution">
    <text evidence="6">The sequence shown here is derived from an EMBL/GenBank/DDBJ whole genome shotgun (WGS) entry which is preliminary data.</text>
</comment>
<protein>
    <recommendedName>
        <fullName evidence="5">Isoprenyl transferase</fullName>
        <ecNumber evidence="5">2.5.1.-</ecNumber>
    </recommendedName>
</protein>
<dbReference type="PANTHER" id="PTHR10291:SF43">
    <property type="entry name" value="DEHYDRODOLICHYL DIPHOSPHATE SYNTHASE COMPLEX SUBUNIT DHDDS"/>
    <property type="match status" value="1"/>
</dbReference>
<feature type="binding site" evidence="5">
    <location>
        <position position="244"/>
    </location>
    <ligand>
        <name>Mg(2+)</name>
        <dbReference type="ChEBI" id="CHEBI:18420"/>
    </ligand>
</feature>
<feature type="binding site" evidence="5">
    <location>
        <begin position="231"/>
        <end position="233"/>
    </location>
    <ligand>
        <name>substrate</name>
    </ligand>
</feature>
<feature type="binding site" evidence="5">
    <location>
        <position position="54"/>
    </location>
    <ligand>
        <name>Mg(2+)</name>
        <dbReference type="ChEBI" id="CHEBI:18420"/>
    </ligand>
</feature>
<comment type="cofactor">
    <cofactor evidence="5">
        <name>Mg(2+)</name>
        <dbReference type="ChEBI" id="CHEBI:18420"/>
    </cofactor>
    <text evidence="5">Binds 2 magnesium ions per subunit.</text>
</comment>
<proteinExistence type="inferred from homology"/>
<dbReference type="InterPro" id="IPR036424">
    <property type="entry name" value="UPP_synth-like_sf"/>
</dbReference>
<keyword evidence="2 5" id="KW-0479">Metal-binding</keyword>
<sequence>MSPVCSPGVLCGNVSPRWRRIRKKASRLVYGLYDRRLMQQAAGRHPRHVGVVLDGNRRWAREAGFTDVVDGHRAGARRILDLLSWCRESDVELVTLWLLSTDNVTRPQEELAPLLEVISDVVEELAGEGNAWRLRIIGALDILPEETSARLSSAAQRTLGRTGMEVNIAVGYGGRREIADAVRKLLQQHAEKGSTIEELVEVLDVDHIAEHLYTSGQPDPDLVIRTSGEQRLSGFLLWQSAHSEFWFCEAYWPDFRRTDFLRALRDYAIRHRRFGS</sequence>
<evidence type="ECO:0000313" key="6">
    <source>
        <dbReference type="EMBL" id="OLF08927.1"/>
    </source>
</evidence>
<dbReference type="PROSITE" id="PS01066">
    <property type="entry name" value="UPP_SYNTHASE"/>
    <property type="match status" value="1"/>
</dbReference>
<dbReference type="EMBL" id="MSIE01000090">
    <property type="protein sequence ID" value="OLF08927.1"/>
    <property type="molecule type" value="Genomic_DNA"/>
</dbReference>
<evidence type="ECO:0000256" key="4">
    <source>
        <dbReference type="ARBA" id="ARBA00038453"/>
    </source>
</evidence>
<feature type="binding site" evidence="5">
    <location>
        <position position="225"/>
    </location>
    <ligand>
        <name>substrate</name>
    </ligand>
</feature>
<comment type="caution">
    <text evidence="5">Lacks conserved residue(s) required for the propagation of feature annotation.</text>
</comment>
<dbReference type="EC" id="2.5.1.-" evidence="5"/>
<dbReference type="GO" id="GO:0016094">
    <property type="term" value="P:polyprenol biosynthetic process"/>
    <property type="evidence" value="ECO:0007669"/>
    <property type="project" value="TreeGrafter"/>
</dbReference>
<dbReference type="HAMAP" id="MF_01139">
    <property type="entry name" value="ISPT"/>
    <property type="match status" value="1"/>
</dbReference>
<dbReference type="GO" id="GO:0045547">
    <property type="term" value="F:ditrans,polycis-polyprenyl diphosphate synthase [(2E,6E)-farnesyl diphosphate specific] activity"/>
    <property type="evidence" value="ECO:0007669"/>
    <property type="project" value="TreeGrafter"/>
</dbReference>
<name>A0A1Q8C3I9_9PSEU</name>
<evidence type="ECO:0000256" key="2">
    <source>
        <dbReference type="ARBA" id="ARBA00022723"/>
    </source>
</evidence>
<keyword evidence="3 5" id="KW-0460">Magnesium</keyword>
<dbReference type="STRING" id="1912961.BU204_33530"/>
<accession>A0A1Q8C3I9</accession>
<dbReference type="FunFam" id="3.40.1180.10:FF:000003">
    <property type="entry name" value="Isoprenyl transferase 2"/>
    <property type="match status" value="1"/>
</dbReference>
<dbReference type="NCBIfam" id="NF011403">
    <property type="entry name" value="PRK14828.1"/>
    <property type="match status" value="1"/>
</dbReference>
<dbReference type="CDD" id="cd00475">
    <property type="entry name" value="Cis_IPPS"/>
    <property type="match status" value="1"/>
</dbReference>
<dbReference type="NCBIfam" id="TIGR00055">
    <property type="entry name" value="uppS"/>
    <property type="match status" value="1"/>
</dbReference>
<dbReference type="Proteomes" id="UP000185596">
    <property type="component" value="Unassembled WGS sequence"/>
</dbReference>
<keyword evidence="7" id="KW-1185">Reference proteome</keyword>
<dbReference type="PANTHER" id="PTHR10291">
    <property type="entry name" value="DEHYDRODOLICHYL DIPHOSPHATE SYNTHASE FAMILY MEMBER"/>
    <property type="match status" value="1"/>
</dbReference>
<comment type="subunit">
    <text evidence="5">Homodimer.</text>
</comment>
<organism evidence="6 7">
    <name type="scientific">Actinophytocola xanthii</name>
    <dbReference type="NCBI Taxonomy" id="1912961"/>
    <lineage>
        <taxon>Bacteria</taxon>
        <taxon>Bacillati</taxon>
        <taxon>Actinomycetota</taxon>
        <taxon>Actinomycetes</taxon>
        <taxon>Pseudonocardiales</taxon>
        <taxon>Pseudonocardiaceae</taxon>
    </lineage>
</organism>
<dbReference type="AlphaFoldDB" id="A0A1Q8C3I9"/>
<dbReference type="GO" id="GO:0005886">
    <property type="term" value="C:plasma membrane"/>
    <property type="evidence" value="ECO:0007669"/>
    <property type="project" value="TreeGrafter"/>
</dbReference>
<comment type="similarity">
    <text evidence="4">Belongs to the UPP synthase family. Z-FPP synthase subfamily.</text>
</comment>
<dbReference type="InterPro" id="IPR018520">
    <property type="entry name" value="UPP_synth-like_CS"/>
</dbReference>
<feature type="binding site" evidence="5">
    <location>
        <begin position="55"/>
        <end position="58"/>
    </location>
    <ligand>
        <name>substrate</name>
    </ligand>
</feature>
<keyword evidence="1 5" id="KW-0808">Transferase</keyword>
<dbReference type="Pfam" id="PF01255">
    <property type="entry name" value="Prenyltransf"/>
    <property type="match status" value="1"/>
</dbReference>
<comment type="function">
    <text evidence="5">Catalyzes the condensation of isopentenyl diphosphate (IPP) with allylic pyrophosphates generating different type of terpenoids.</text>
</comment>
<feature type="active site" description="Proton acceptor" evidence="5">
    <location>
        <position position="103"/>
    </location>
</feature>
<evidence type="ECO:0000313" key="7">
    <source>
        <dbReference type="Proteomes" id="UP000185596"/>
    </source>
</evidence>
<feature type="binding site" evidence="5">
    <location>
        <position position="72"/>
    </location>
    <ligand>
        <name>substrate</name>
    </ligand>
</feature>
<dbReference type="GO" id="GO:0000287">
    <property type="term" value="F:magnesium ion binding"/>
    <property type="evidence" value="ECO:0007669"/>
    <property type="project" value="UniProtKB-UniRule"/>
</dbReference>
<evidence type="ECO:0000256" key="1">
    <source>
        <dbReference type="ARBA" id="ARBA00022679"/>
    </source>
</evidence>
<dbReference type="InterPro" id="IPR001441">
    <property type="entry name" value="UPP_synth-like"/>
</dbReference>
<feature type="binding site" evidence="5">
    <location>
        <position position="106"/>
    </location>
    <ligand>
        <name>substrate</name>
    </ligand>
</feature>